<proteinExistence type="inferred from homology"/>
<evidence type="ECO:0000313" key="3">
    <source>
        <dbReference type="EMBL" id="PON74045.1"/>
    </source>
</evidence>
<feature type="region of interest" description="Disordered" evidence="2">
    <location>
        <begin position="1"/>
        <end position="26"/>
    </location>
</feature>
<dbReference type="Proteomes" id="UP000237000">
    <property type="component" value="Unassembled WGS sequence"/>
</dbReference>
<dbReference type="GO" id="GO:0005634">
    <property type="term" value="C:nucleus"/>
    <property type="evidence" value="ECO:0007669"/>
    <property type="project" value="TreeGrafter"/>
</dbReference>
<dbReference type="PANTHER" id="PTHR10840:SF0">
    <property type="entry name" value="PROGRAMMED CELL DEATH PROTEIN 5"/>
    <property type="match status" value="1"/>
</dbReference>
<dbReference type="EMBL" id="JXTC01000263">
    <property type="protein sequence ID" value="PON74045.1"/>
    <property type="molecule type" value="Genomic_DNA"/>
</dbReference>
<protein>
    <submittedName>
        <fullName evidence="3">PDCD5-related protein</fullName>
    </submittedName>
</protein>
<accession>A0A2P5DLA0</accession>
<comment type="similarity">
    <text evidence="1">Belongs to the PDCD5 family.</text>
</comment>
<keyword evidence="4" id="KW-1185">Reference proteome</keyword>
<dbReference type="Pfam" id="PF01984">
    <property type="entry name" value="dsDNA_bind"/>
    <property type="match status" value="1"/>
</dbReference>
<gene>
    <name evidence="3" type="ORF">TorRG33x02_248220</name>
</gene>
<comment type="caution">
    <text evidence="3">The sequence shown here is derived from an EMBL/GenBank/DDBJ whole genome shotgun (WGS) entry which is preliminary data.</text>
</comment>
<sequence>MQELMAQHGVANQQNSEQQNAQEDAKRECHYLAGSLGGFNEVARIALVKPEKARGVEDVLLRAAQMGQIVEKVSEEKLISLLEQINNQTTKQTRVTIQRRRSVLEDDD</sequence>
<evidence type="ECO:0000256" key="2">
    <source>
        <dbReference type="SAM" id="MobiDB-lite"/>
    </source>
</evidence>
<dbReference type="OrthoDB" id="10252486at2759"/>
<dbReference type="InterPro" id="IPR002836">
    <property type="entry name" value="PDCD5-like"/>
</dbReference>
<feature type="compositionally biased region" description="Low complexity" evidence="2">
    <location>
        <begin position="11"/>
        <end position="22"/>
    </location>
</feature>
<dbReference type="InterPro" id="IPR036883">
    <property type="entry name" value="PDCD5-like_sf"/>
</dbReference>
<dbReference type="FunCoup" id="A0A2P5DLA0">
    <property type="interactions" value="1484"/>
</dbReference>
<dbReference type="GO" id="GO:0003677">
    <property type="term" value="F:DNA binding"/>
    <property type="evidence" value="ECO:0007669"/>
    <property type="project" value="InterPro"/>
</dbReference>
<reference evidence="4" key="1">
    <citation type="submission" date="2016-06" db="EMBL/GenBank/DDBJ databases">
        <title>Parallel loss of symbiosis genes in relatives of nitrogen-fixing non-legume Parasponia.</title>
        <authorList>
            <person name="Van Velzen R."/>
            <person name="Holmer R."/>
            <person name="Bu F."/>
            <person name="Rutten L."/>
            <person name="Van Zeijl A."/>
            <person name="Liu W."/>
            <person name="Santuari L."/>
            <person name="Cao Q."/>
            <person name="Sharma T."/>
            <person name="Shen D."/>
            <person name="Roswanjaya Y."/>
            <person name="Wardhani T."/>
            <person name="Kalhor M.S."/>
            <person name="Jansen J."/>
            <person name="Van den Hoogen J."/>
            <person name="Gungor B."/>
            <person name="Hartog M."/>
            <person name="Hontelez J."/>
            <person name="Verver J."/>
            <person name="Yang W.-C."/>
            <person name="Schijlen E."/>
            <person name="Repin R."/>
            <person name="Schilthuizen M."/>
            <person name="Schranz E."/>
            <person name="Heidstra R."/>
            <person name="Miyata K."/>
            <person name="Fedorova E."/>
            <person name="Kohlen W."/>
            <person name="Bisseling T."/>
            <person name="Smit S."/>
            <person name="Geurts R."/>
        </authorList>
    </citation>
    <scope>NUCLEOTIDE SEQUENCE [LARGE SCALE GENOMIC DNA]</scope>
    <source>
        <strain evidence="4">cv. RG33-2</strain>
    </source>
</reference>
<dbReference type="AlphaFoldDB" id="A0A2P5DLA0"/>
<dbReference type="STRING" id="63057.A0A2P5DLA0"/>
<name>A0A2P5DLA0_TREOI</name>
<dbReference type="GO" id="GO:0005829">
    <property type="term" value="C:cytosol"/>
    <property type="evidence" value="ECO:0007669"/>
    <property type="project" value="TreeGrafter"/>
</dbReference>
<organism evidence="3 4">
    <name type="scientific">Trema orientale</name>
    <name type="common">Charcoal tree</name>
    <name type="synonym">Celtis orientalis</name>
    <dbReference type="NCBI Taxonomy" id="63057"/>
    <lineage>
        <taxon>Eukaryota</taxon>
        <taxon>Viridiplantae</taxon>
        <taxon>Streptophyta</taxon>
        <taxon>Embryophyta</taxon>
        <taxon>Tracheophyta</taxon>
        <taxon>Spermatophyta</taxon>
        <taxon>Magnoliopsida</taxon>
        <taxon>eudicotyledons</taxon>
        <taxon>Gunneridae</taxon>
        <taxon>Pentapetalae</taxon>
        <taxon>rosids</taxon>
        <taxon>fabids</taxon>
        <taxon>Rosales</taxon>
        <taxon>Cannabaceae</taxon>
        <taxon>Trema</taxon>
    </lineage>
</organism>
<evidence type="ECO:0000256" key="1">
    <source>
        <dbReference type="ARBA" id="ARBA00010490"/>
    </source>
</evidence>
<dbReference type="PANTHER" id="PTHR10840">
    <property type="entry name" value="PROGRAMMED CELL DEATH PROTEIN 5"/>
    <property type="match status" value="1"/>
</dbReference>
<dbReference type="InParanoid" id="A0A2P5DLA0"/>
<evidence type="ECO:0000313" key="4">
    <source>
        <dbReference type="Proteomes" id="UP000237000"/>
    </source>
</evidence>
<dbReference type="Gene3D" id="1.10.8.140">
    <property type="entry name" value="PDCD5-like"/>
    <property type="match status" value="1"/>
</dbReference>
<dbReference type="PIRSF" id="PIRSF015730">
    <property type="entry name" value="TFAR19"/>
    <property type="match status" value="1"/>
</dbReference>
<dbReference type="SUPFAM" id="SSF46950">
    <property type="entry name" value="Double-stranded DNA-binding domain"/>
    <property type="match status" value="1"/>
</dbReference>